<evidence type="ECO:0000313" key="2">
    <source>
        <dbReference type="Proteomes" id="UP000664032"/>
    </source>
</evidence>
<organism evidence="1 2">
    <name type="scientific">Psilocybe cubensis</name>
    <name type="common">Psychedelic mushroom</name>
    <name type="synonym">Stropharia cubensis</name>
    <dbReference type="NCBI Taxonomy" id="181762"/>
    <lineage>
        <taxon>Eukaryota</taxon>
        <taxon>Fungi</taxon>
        <taxon>Dikarya</taxon>
        <taxon>Basidiomycota</taxon>
        <taxon>Agaricomycotina</taxon>
        <taxon>Agaricomycetes</taxon>
        <taxon>Agaricomycetidae</taxon>
        <taxon>Agaricales</taxon>
        <taxon>Agaricineae</taxon>
        <taxon>Strophariaceae</taxon>
        <taxon>Psilocybe</taxon>
    </lineage>
</organism>
<evidence type="ECO:0000313" key="1">
    <source>
        <dbReference type="EMBL" id="KAH9476446.1"/>
    </source>
</evidence>
<name>A0ACB8GLM3_PSICU</name>
<dbReference type="Proteomes" id="UP000664032">
    <property type="component" value="Unassembled WGS sequence"/>
</dbReference>
<protein>
    <submittedName>
        <fullName evidence="1">Uncharacterized protein</fullName>
    </submittedName>
</protein>
<comment type="caution">
    <text evidence="1">The sequence shown here is derived from an EMBL/GenBank/DDBJ whole genome shotgun (WGS) entry which is preliminary data.</text>
</comment>
<gene>
    <name evidence="1" type="ORF">JR316_0012021</name>
</gene>
<reference evidence="1" key="1">
    <citation type="submission" date="2021-10" db="EMBL/GenBank/DDBJ databases">
        <title>Psilocybe cubensis genome.</title>
        <authorList>
            <person name="Mckernan K.J."/>
            <person name="Crawford S."/>
            <person name="Trippe A."/>
            <person name="Kane L.T."/>
            <person name="Mclaughlin S."/>
        </authorList>
    </citation>
    <scope>NUCLEOTIDE SEQUENCE</scope>
    <source>
        <strain evidence="1">MGC-MH-2018</strain>
    </source>
</reference>
<proteinExistence type="predicted"/>
<accession>A0ACB8GLM3</accession>
<keyword evidence="2" id="KW-1185">Reference proteome</keyword>
<sequence length="1499" mass="165680">MSSTRRETLPLKERIVALLTPSATGSSTDQEPSSMDTSPDYPTERLEQVEQGGAGATLSNATPSNVAVSFPIPPPGPAADEHGARTASIAPSVSQPTNGASLTNQVPVNAVILLPPRLAADDQGAQGSSVPNRVAPSVSQPSNGASLTNQAPVNAVTLLPPRLAADDQGAQGSSVPDRVAPSVSQPTNGASSIDQAPFRFATDVRGAQGSSIANSVSRPSAGHIPRIGSSDVLFPGHFRQNESSANTNPPPNPETSMDIDPTLPTSSNPSSTSTFPRFFIPVLSGNLFNFTRSDPNQSNQSKAKKRRAAPEDHTTKVQVIEQKDVDIAELSKQQARYPKSTFLIKQREEVLKKIIDDERAELTKSKNAIKNAEKKAERSKKEVEAVRSQYTKLSKAMRTEKESSKGLEETVKTQQGDLSSALIKLRRAESLSKAYDRQRLEAQERHEKTNADLEAAVASRGQQLFAQISDLENDIARLQQEKSSEVSTLQRQLQQANSRIEDLSASQNTAALAQEQISSLQQQLRDANSTIENLNASQRAAATLQQQLQQANSRIEDLSASQNTAALAQEQINSLQQQLRDANSTIENLNASQRAAATLQQQLQAANSRIESLSASQNTAALAQEQINSLQQQLRDANSTIANLNTSQSAAHAQDQINALQQQLERANTTRVEDQQTITGLNERLRVASNEITRLTAQLQNQREESQKQYHALERDLKSQMDLHQQKSADAENALKAEQTNRMAEMNQMKATYEDTVSSLRLQVSNLAQQCQANQGRLNELESSNTEFGNTTSALEDILKNERIKNEVNLFPSLSIFDSDHTSKVLQARINSVMKNRTHNTEDDYEPTEIRRLDARRRLIGINKRNAGFSIHSRVRNNIAQRGQSAVPPSNPPQNEASRDEDDEMVDSSPLRNSPRAPNSSPPLDSDDEHMEDGTTHQRPVPRSASPRRYIIPGFFPTRYTTIPPSQRRRDSNRATPIPPTGQSATERYFAAAMQRLGRLPASNSTIAPTSATSAVNDPYRAAYQARHATRPTVSPVVDRTVPAMPTTPTTPRHSASEVRTSNTSVPPNSSTANPQLAAYQVRHANRSGASTNPQLAAYQARHAERSGASAQRAKSPATAQPAPPMANTPRHPTSTVTAPNMPSDDDQHPSPRPNTDNMLIECIQTMTASVNGLRDDLANGRGPRVRQTPTKVKSPFKEKAPARPRTIDRTQLTQAVRLHLRKCLDLPADHRDSQIYSDLDNIHIADEVEVDRLERRRRDPPTMTPFQLYFDRVNTQWNRHMANLFADSLVRQYPEYRGQEEEIEQCFLRRLTTLRDYMSNAMPRGDETEQDAGNRLLMEKEGRDRFKRVRRRQTKLYETRVDSAQQANMPNHARTIVTLGDDGMSSDESDSEERGIRSVRILYWRNPRLLNTVTDADNALPATTAYGGRRPGGQPDVRQRLRQGQNYSTRPAPTRLPINYYNPVWLNTLSDLELRLLDPQAAQPFPGEDDEVNPAIYT</sequence>
<dbReference type="EMBL" id="JAFIQS020000011">
    <property type="protein sequence ID" value="KAH9476446.1"/>
    <property type="molecule type" value="Genomic_DNA"/>
</dbReference>